<dbReference type="SUPFAM" id="SSF46894">
    <property type="entry name" value="C-terminal effector domain of the bipartite response regulators"/>
    <property type="match status" value="1"/>
</dbReference>
<dbReference type="InterPro" id="IPR000792">
    <property type="entry name" value="Tscrpt_reg_LuxR_C"/>
</dbReference>
<gene>
    <name evidence="6" type="ORF">S03H2_01363</name>
</gene>
<protein>
    <recommendedName>
        <fullName evidence="5">HTH luxR-type domain-containing protein</fullName>
    </recommendedName>
</protein>
<keyword evidence="4" id="KW-0175">Coiled coil</keyword>
<dbReference type="CDD" id="cd06170">
    <property type="entry name" value="LuxR_C_like"/>
    <property type="match status" value="1"/>
</dbReference>
<evidence type="ECO:0000313" key="6">
    <source>
        <dbReference type="EMBL" id="GAH20180.1"/>
    </source>
</evidence>
<dbReference type="SMART" id="SM00421">
    <property type="entry name" value="HTH_LUXR"/>
    <property type="match status" value="1"/>
</dbReference>
<organism evidence="6">
    <name type="scientific">marine sediment metagenome</name>
    <dbReference type="NCBI Taxonomy" id="412755"/>
    <lineage>
        <taxon>unclassified sequences</taxon>
        <taxon>metagenomes</taxon>
        <taxon>ecological metagenomes</taxon>
    </lineage>
</organism>
<name>X1EII9_9ZZZZ</name>
<dbReference type="PANTHER" id="PTHR44688:SF16">
    <property type="entry name" value="DNA-BINDING TRANSCRIPTIONAL ACTIVATOR DEVR_DOSR"/>
    <property type="match status" value="1"/>
</dbReference>
<feature type="domain" description="HTH luxR-type" evidence="5">
    <location>
        <begin position="170"/>
        <end position="235"/>
    </location>
</feature>
<dbReference type="PANTHER" id="PTHR44688">
    <property type="entry name" value="DNA-BINDING TRANSCRIPTIONAL ACTIVATOR DEVR_DOSR"/>
    <property type="match status" value="1"/>
</dbReference>
<dbReference type="PRINTS" id="PR00038">
    <property type="entry name" value="HTHLUXR"/>
</dbReference>
<dbReference type="PROSITE" id="PS50043">
    <property type="entry name" value="HTH_LUXR_2"/>
    <property type="match status" value="1"/>
</dbReference>
<dbReference type="GO" id="GO:0006355">
    <property type="term" value="P:regulation of DNA-templated transcription"/>
    <property type="evidence" value="ECO:0007669"/>
    <property type="project" value="InterPro"/>
</dbReference>
<proteinExistence type="predicted"/>
<comment type="caution">
    <text evidence="6">The sequence shown here is derived from an EMBL/GenBank/DDBJ whole genome shotgun (WGS) entry which is preliminary data.</text>
</comment>
<sequence length="235" mass="27236">MGFTRKKKLFGNAVIITRGRAELEKKDLIETFIGQASVALQRRRAEEELKKYREHLEEMVEGRTAEIKAANERLQREIAERINAERALLESEAKLQKQKSALEQKNIALGEVIAQIEVEKRRIKDDIETNVNIVVSPILEKLKIEKASAKYVNLLQYHLERLTFSFGNKITKKSLKLTPREIEVCNMVKGGLTSKDISNLLNISYRTIEKHRRNIRHKLGISNKRINLTSFLREF</sequence>
<keyword evidence="1" id="KW-0805">Transcription regulation</keyword>
<evidence type="ECO:0000256" key="3">
    <source>
        <dbReference type="ARBA" id="ARBA00023163"/>
    </source>
</evidence>
<dbReference type="PROSITE" id="PS00622">
    <property type="entry name" value="HTH_LUXR_1"/>
    <property type="match status" value="1"/>
</dbReference>
<evidence type="ECO:0000256" key="2">
    <source>
        <dbReference type="ARBA" id="ARBA00023125"/>
    </source>
</evidence>
<dbReference type="Pfam" id="PF00196">
    <property type="entry name" value="GerE"/>
    <property type="match status" value="1"/>
</dbReference>
<dbReference type="InterPro" id="IPR036388">
    <property type="entry name" value="WH-like_DNA-bd_sf"/>
</dbReference>
<accession>X1EII9</accession>
<dbReference type="InterPro" id="IPR016032">
    <property type="entry name" value="Sig_transdc_resp-reg_C-effctor"/>
</dbReference>
<evidence type="ECO:0000256" key="1">
    <source>
        <dbReference type="ARBA" id="ARBA00023015"/>
    </source>
</evidence>
<evidence type="ECO:0000256" key="4">
    <source>
        <dbReference type="SAM" id="Coils"/>
    </source>
</evidence>
<evidence type="ECO:0000259" key="5">
    <source>
        <dbReference type="PROSITE" id="PS50043"/>
    </source>
</evidence>
<keyword evidence="3" id="KW-0804">Transcription</keyword>
<dbReference type="AlphaFoldDB" id="X1EII9"/>
<dbReference type="GO" id="GO:0003677">
    <property type="term" value="F:DNA binding"/>
    <property type="evidence" value="ECO:0007669"/>
    <property type="project" value="UniProtKB-KW"/>
</dbReference>
<dbReference type="EMBL" id="BARU01000392">
    <property type="protein sequence ID" value="GAH20180.1"/>
    <property type="molecule type" value="Genomic_DNA"/>
</dbReference>
<dbReference type="Gene3D" id="1.10.10.10">
    <property type="entry name" value="Winged helix-like DNA-binding domain superfamily/Winged helix DNA-binding domain"/>
    <property type="match status" value="1"/>
</dbReference>
<reference evidence="6" key="1">
    <citation type="journal article" date="2014" name="Front. Microbiol.">
        <title>High frequency of phylogenetically diverse reductive dehalogenase-homologous genes in deep subseafloor sedimentary metagenomes.</title>
        <authorList>
            <person name="Kawai M."/>
            <person name="Futagami T."/>
            <person name="Toyoda A."/>
            <person name="Takaki Y."/>
            <person name="Nishi S."/>
            <person name="Hori S."/>
            <person name="Arai W."/>
            <person name="Tsubouchi T."/>
            <person name="Morono Y."/>
            <person name="Uchiyama I."/>
            <person name="Ito T."/>
            <person name="Fujiyama A."/>
            <person name="Inagaki F."/>
            <person name="Takami H."/>
        </authorList>
    </citation>
    <scope>NUCLEOTIDE SEQUENCE</scope>
    <source>
        <strain evidence="6">Expedition CK06-06</strain>
    </source>
</reference>
<feature type="coiled-coil region" evidence="4">
    <location>
        <begin position="42"/>
        <end position="105"/>
    </location>
</feature>
<keyword evidence="2" id="KW-0238">DNA-binding</keyword>